<dbReference type="OrthoDB" id="8678477at2"/>
<feature type="signal peptide" evidence="2">
    <location>
        <begin position="1"/>
        <end position="22"/>
    </location>
</feature>
<dbReference type="AlphaFoldDB" id="A0A5C8NR63"/>
<dbReference type="InterPro" id="IPR042100">
    <property type="entry name" value="Bug_dom1"/>
</dbReference>
<dbReference type="Gene3D" id="3.40.190.10">
    <property type="entry name" value="Periplasmic binding protein-like II"/>
    <property type="match status" value="1"/>
</dbReference>
<comment type="similarity">
    <text evidence="1">Belongs to the UPF0065 (bug) family.</text>
</comment>
<evidence type="ECO:0000256" key="2">
    <source>
        <dbReference type="SAM" id="SignalP"/>
    </source>
</evidence>
<name>A0A5C8NR63_9BURK</name>
<accession>A0A5C8NR63</accession>
<dbReference type="SUPFAM" id="SSF53850">
    <property type="entry name" value="Periplasmic binding protein-like II"/>
    <property type="match status" value="1"/>
</dbReference>
<comment type="caution">
    <text evidence="3">The sequence shown here is derived from an EMBL/GenBank/DDBJ whole genome shotgun (WGS) entry which is preliminary data.</text>
</comment>
<dbReference type="Pfam" id="PF03401">
    <property type="entry name" value="TctC"/>
    <property type="match status" value="1"/>
</dbReference>
<evidence type="ECO:0000256" key="1">
    <source>
        <dbReference type="ARBA" id="ARBA00006987"/>
    </source>
</evidence>
<dbReference type="PANTHER" id="PTHR42928">
    <property type="entry name" value="TRICARBOXYLATE-BINDING PROTEIN"/>
    <property type="match status" value="1"/>
</dbReference>
<evidence type="ECO:0000313" key="3">
    <source>
        <dbReference type="EMBL" id="TXL63587.1"/>
    </source>
</evidence>
<keyword evidence="4" id="KW-1185">Reference proteome</keyword>
<dbReference type="PIRSF" id="PIRSF017082">
    <property type="entry name" value="YflP"/>
    <property type="match status" value="1"/>
</dbReference>
<reference evidence="3 4" key="1">
    <citation type="submission" date="2019-06" db="EMBL/GenBank/DDBJ databases">
        <title>Quisquiliibacterium sp. nov., isolated from a maize field.</title>
        <authorList>
            <person name="Lin S.-Y."/>
            <person name="Tsai C.-F."/>
            <person name="Young C.-C."/>
        </authorList>
    </citation>
    <scope>NUCLEOTIDE SEQUENCE [LARGE SCALE GENOMIC DNA]</scope>
    <source>
        <strain evidence="3 4">CC-CFT501</strain>
    </source>
</reference>
<keyword evidence="2" id="KW-0732">Signal</keyword>
<dbReference type="CDD" id="cd13578">
    <property type="entry name" value="PBP2_Bug27"/>
    <property type="match status" value="1"/>
</dbReference>
<gene>
    <name evidence="3" type="ORF">FHP08_17275</name>
</gene>
<dbReference type="RefSeq" id="WP_147705741.1">
    <property type="nucleotide sequence ID" value="NZ_VDUY01000008.1"/>
</dbReference>
<organism evidence="3 4">
    <name type="scientific">Zeimonas arvi</name>
    <dbReference type="NCBI Taxonomy" id="2498847"/>
    <lineage>
        <taxon>Bacteria</taxon>
        <taxon>Pseudomonadati</taxon>
        <taxon>Pseudomonadota</taxon>
        <taxon>Betaproteobacteria</taxon>
        <taxon>Burkholderiales</taxon>
        <taxon>Burkholderiaceae</taxon>
        <taxon>Zeimonas</taxon>
    </lineage>
</organism>
<proteinExistence type="inferred from homology"/>
<dbReference type="Gene3D" id="3.40.190.150">
    <property type="entry name" value="Bordetella uptake gene, domain 1"/>
    <property type="match status" value="1"/>
</dbReference>
<dbReference type="Proteomes" id="UP000321548">
    <property type="component" value="Unassembled WGS sequence"/>
</dbReference>
<dbReference type="PANTHER" id="PTHR42928:SF5">
    <property type="entry name" value="BLR1237 PROTEIN"/>
    <property type="match status" value="1"/>
</dbReference>
<feature type="chain" id="PRO_5022805597" evidence="2">
    <location>
        <begin position="23"/>
        <end position="328"/>
    </location>
</feature>
<sequence>MWTSATSTIAAAIVLAASAALAPQTSQAQSYPEKSIRLIVPYAPGGATDIIGRATAEELTKTLGQPVVVDNRPGAGANLGSEMAAKSAPDGYTVLVSASSLHGITPFLYTKLNYDPNKDLAPVIVLAQFSNVLVVNPTVKANSVQELIALAKANPGKLTCASSGAGSSIHMSCEMFKHMLGLDITHVPYKGSAPAVTDLIGGQVDMMFDNIPSAISHIRAGKLRALATTGAKRAASLPELPTIDESGVKGYASGAWFGLVVPTGTPPAIIARLNAEGQKAVQSPAFVKRMNDLGYEIVGGTPEQMAAMIKDEYERWGPIVKASGAKVN</sequence>
<dbReference type="InterPro" id="IPR005064">
    <property type="entry name" value="BUG"/>
</dbReference>
<dbReference type="EMBL" id="VDUY01000008">
    <property type="protein sequence ID" value="TXL63587.1"/>
    <property type="molecule type" value="Genomic_DNA"/>
</dbReference>
<protein>
    <submittedName>
        <fullName evidence="3">Tripartite tricarboxylate transporter substrate binding protein</fullName>
    </submittedName>
</protein>
<evidence type="ECO:0000313" key="4">
    <source>
        <dbReference type="Proteomes" id="UP000321548"/>
    </source>
</evidence>